<gene>
    <name evidence="1" type="ORF">BKA59DRAFT_463901</name>
</gene>
<proteinExistence type="predicted"/>
<accession>A0A8K0WIN5</accession>
<protein>
    <submittedName>
        <fullName evidence="1">Uncharacterized protein</fullName>
    </submittedName>
</protein>
<dbReference type="OrthoDB" id="4196148at2759"/>
<evidence type="ECO:0000313" key="2">
    <source>
        <dbReference type="Proteomes" id="UP000813427"/>
    </source>
</evidence>
<dbReference type="AlphaFoldDB" id="A0A8K0WIN5"/>
<organism evidence="1 2">
    <name type="scientific">Fusarium tricinctum</name>
    <dbReference type="NCBI Taxonomy" id="61284"/>
    <lineage>
        <taxon>Eukaryota</taxon>
        <taxon>Fungi</taxon>
        <taxon>Dikarya</taxon>
        <taxon>Ascomycota</taxon>
        <taxon>Pezizomycotina</taxon>
        <taxon>Sordariomycetes</taxon>
        <taxon>Hypocreomycetidae</taxon>
        <taxon>Hypocreales</taxon>
        <taxon>Nectriaceae</taxon>
        <taxon>Fusarium</taxon>
        <taxon>Fusarium tricinctum species complex</taxon>
    </lineage>
</organism>
<comment type="caution">
    <text evidence="1">The sequence shown here is derived from an EMBL/GenBank/DDBJ whole genome shotgun (WGS) entry which is preliminary data.</text>
</comment>
<dbReference type="EMBL" id="JAGPXF010000001">
    <property type="protein sequence ID" value="KAH7262515.1"/>
    <property type="molecule type" value="Genomic_DNA"/>
</dbReference>
<keyword evidence="2" id="KW-1185">Reference proteome</keyword>
<reference evidence="1" key="1">
    <citation type="journal article" date="2021" name="Nat. Commun.">
        <title>Genetic determinants of endophytism in the Arabidopsis root mycobiome.</title>
        <authorList>
            <person name="Mesny F."/>
            <person name="Miyauchi S."/>
            <person name="Thiergart T."/>
            <person name="Pickel B."/>
            <person name="Atanasova L."/>
            <person name="Karlsson M."/>
            <person name="Huettel B."/>
            <person name="Barry K.W."/>
            <person name="Haridas S."/>
            <person name="Chen C."/>
            <person name="Bauer D."/>
            <person name="Andreopoulos W."/>
            <person name="Pangilinan J."/>
            <person name="LaButti K."/>
            <person name="Riley R."/>
            <person name="Lipzen A."/>
            <person name="Clum A."/>
            <person name="Drula E."/>
            <person name="Henrissat B."/>
            <person name="Kohler A."/>
            <person name="Grigoriev I.V."/>
            <person name="Martin F.M."/>
            <person name="Hacquard S."/>
        </authorList>
    </citation>
    <scope>NUCLEOTIDE SEQUENCE</scope>
    <source>
        <strain evidence="1">MPI-SDFR-AT-0068</strain>
    </source>
</reference>
<evidence type="ECO:0000313" key="1">
    <source>
        <dbReference type="EMBL" id="KAH7262515.1"/>
    </source>
</evidence>
<dbReference type="Proteomes" id="UP000813427">
    <property type="component" value="Unassembled WGS sequence"/>
</dbReference>
<sequence>MYGQFGSRLITPIMSRNEDILKAQIEPLPTMEFPPSYDVEQTQHSMQDNQTNAPEALPVLVLDDCKMYSIFAPDHILYELSNPPCEATRTVYGIEKIRYRLVSDGAEPKLKHVVDHIYDIGHGLLTLSRNVAITGQTSQKRTYKSVIMSRRLGGGIKVDGLLQAEAPLRDRLNQGRNNTVVWKDDEGQTIAVETRLQRDKDNNILELPRLSIKASIEEKLYDLLVTCWCGSIWKEAEKDLKEPWSWGKFKHIASTMPNKAPGMWYRGNIGSAV</sequence>
<name>A0A8K0WIN5_9HYPO</name>